<evidence type="ECO:0000313" key="2">
    <source>
        <dbReference type="EMBL" id="CAA9249896.1"/>
    </source>
</evidence>
<gene>
    <name evidence="2" type="ORF">AVDCRST_MAG83-2557</name>
</gene>
<feature type="transmembrane region" description="Helical" evidence="1">
    <location>
        <begin position="25"/>
        <end position="42"/>
    </location>
</feature>
<dbReference type="EMBL" id="CADCTE010000121">
    <property type="protein sequence ID" value="CAA9249896.1"/>
    <property type="molecule type" value="Genomic_DNA"/>
</dbReference>
<evidence type="ECO:0000256" key="1">
    <source>
        <dbReference type="SAM" id="Phobius"/>
    </source>
</evidence>
<feature type="transmembrane region" description="Helical" evidence="1">
    <location>
        <begin position="48"/>
        <end position="67"/>
    </location>
</feature>
<organism evidence="2">
    <name type="scientific">uncultured Arthrobacter sp</name>
    <dbReference type="NCBI Taxonomy" id="114050"/>
    <lineage>
        <taxon>Bacteria</taxon>
        <taxon>Bacillati</taxon>
        <taxon>Actinomycetota</taxon>
        <taxon>Actinomycetes</taxon>
        <taxon>Micrococcales</taxon>
        <taxon>Micrococcaceae</taxon>
        <taxon>Arthrobacter</taxon>
        <taxon>environmental samples</taxon>
    </lineage>
</organism>
<proteinExistence type="predicted"/>
<dbReference type="RefSeq" id="WP_294568243.1">
    <property type="nucleotide sequence ID" value="NZ_CADCTE010000121.1"/>
</dbReference>
<accession>A0A6J4IE81</accession>
<protein>
    <recommendedName>
        <fullName evidence="3">Integral membrane protein</fullName>
    </recommendedName>
</protein>
<dbReference type="AlphaFoldDB" id="A0A6J4IE81"/>
<keyword evidence="1" id="KW-0812">Transmembrane</keyword>
<feature type="transmembrane region" description="Helical" evidence="1">
    <location>
        <begin position="104"/>
        <end position="125"/>
    </location>
</feature>
<sequence>MTATSRADGASGPNSRSGSSVWKPFLLRAAAAAVFGLLTIFWQEPSVHVLSIAGGAYLLVLGTGLPWTARSTGVSGIRGAAAAVAGGLLAAAGLGNLVVHDELLFTVTAGAALAAAGVVELVTGARLRRTRPAGNDLILVGAVSVLTAVGLPFVVPLGAHALLGVAGGGALLTAVVLGIAALSYRQEAGRPASGDDGARPAGNAVN</sequence>
<feature type="transmembrane region" description="Helical" evidence="1">
    <location>
        <begin position="137"/>
        <end position="155"/>
    </location>
</feature>
<name>A0A6J4IE81_9MICC</name>
<feature type="transmembrane region" description="Helical" evidence="1">
    <location>
        <begin position="161"/>
        <end position="184"/>
    </location>
</feature>
<keyword evidence="1" id="KW-0472">Membrane</keyword>
<evidence type="ECO:0008006" key="3">
    <source>
        <dbReference type="Google" id="ProtNLM"/>
    </source>
</evidence>
<reference evidence="2" key="1">
    <citation type="submission" date="2020-02" db="EMBL/GenBank/DDBJ databases">
        <authorList>
            <person name="Meier V. D."/>
        </authorList>
    </citation>
    <scope>NUCLEOTIDE SEQUENCE</scope>
    <source>
        <strain evidence="2">AVDCRST_MAG83</strain>
    </source>
</reference>
<keyword evidence="1" id="KW-1133">Transmembrane helix</keyword>
<feature type="transmembrane region" description="Helical" evidence="1">
    <location>
        <begin position="79"/>
        <end position="98"/>
    </location>
</feature>